<protein>
    <submittedName>
        <fullName evidence="2">Uncharacterized protein</fullName>
    </submittedName>
</protein>
<dbReference type="RefSeq" id="WP_203353676.1">
    <property type="nucleotide sequence ID" value="NZ_CP069127.1"/>
</dbReference>
<keyword evidence="3" id="KW-1185">Reference proteome</keyword>
<sequence length="130" mass="15657">MEYMAVWFLLGIIYLVTWTTKSFPLWLKMIVTVYYIAVSYFFIQRKEEIYRQFHTLPVPEVFWDTNSEWVAFMSGFYFLPFLLILLYNYFRWFIQTSGTAKKVGVALSLIPAGFVFFCLLFIFSMYGYRP</sequence>
<dbReference type="EMBL" id="CP069127">
    <property type="protein sequence ID" value="QRG66610.1"/>
    <property type="molecule type" value="Genomic_DNA"/>
</dbReference>
<feature type="transmembrane region" description="Helical" evidence="1">
    <location>
        <begin position="69"/>
        <end position="90"/>
    </location>
</feature>
<keyword evidence="1" id="KW-0812">Transmembrane</keyword>
<evidence type="ECO:0000256" key="1">
    <source>
        <dbReference type="SAM" id="Phobius"/>
    </source>
</evidence>
<gene>
    <name evidence="2" type="ORF">JNE38_24340</name>
</gene>
<evidence type="ECO:0000313" key="3">
    <source>
        <dbReference type="Proteomes" id="UP000596248"/>
    </source>
</evidence>
<keyword evidence="1" id="KW-0472">Membrane</keyword>
<dbReference type="Proteomes" id="UP000596248">
    <property type="component" value="Chromosome"/>
</dbReference>
<accession>A0ABX7FNQ0</accession>
<feature type="transmembrane region" description="Helical" evidence="1">
    <location>
        <begin position="105"/>
        <end position="128"/>
    </location>
</feature>
<name>A0ABX7FNQ0_BRECH</name>
<evidence type="ECO:0000313" key="2">
    <source>
        <dbReference type="EMBL" id="QRG66610.1"/>
    </source>
</evidence>
<keyword evidence="1" id="KW-1133">Transmembrane helix</keyword>
<reference evidence="2 3" key="1">
    <citation type="submission" date="2021-01" db="EMBL/GenBank/DDBJ databases">
        <title>Identification of strong promoters based on the transcriptome of Brevibacillus choshinensis.</title>
        <authorList>
            <person name="Yao D."/>
            <person name="Zhang K."/>
            <person name="Wu J."/>
        </authorList>
    </citation>
    <scope>NUCLEOTIDE SEQUENCE [LARGE SCALE GENOMIC DNA]</scope>
    <source>
        <strain evidence="2 3">HPD31-SP3</strain>
    </source>
</reference>
<organism evidence="2 3">
    <name type="scientific">Brevibacillus choshinensis</name>
    <dbReference type="NCBI Taxonomy" id="54911"/>
    <lineage>
        <taxon>Bacteria</taxon>
        <taxon>Bacillati</taxon>
        <taxon>Bacillota</taxon>
        <taxon>Bacilli</taxon>
        <taxon>Bacillales</taxon>
        <taxon>Paenibacillaceae</taxon>
        <taxon>Brevibacillus</taxon>
    </lineage>
</organism>
<proteinExistence type="predicted"/>